<dbReference type="RefSeq" id="WP_377388258.1">
    <property type="nucleotide sequence ID" value="NZ_JBHUIX010000005.1"/>
</dbReference>
<gene>
    <name evidence="2" type="ORF">ACFSM0_05855</name>
</gene>
<feature type="chain" id="PRO_5047305704" evidence="1">
    <location>
        <begin position="19"/>
        <end position="134"/>
    </location>
</feature>
<accession>A0ABW5A899</accession>
<keyword evidence="3" id="KW-1185">Reference proteome</keyword>
<dbReference type="Proteomes" id="UP001597413">
    <property type="component" value="Unassembled WGS sequence"/>
</dbReference>
<evidence type="ECO:0000256" key="1">
    <source>
        <dbReference type="SAM" id="SignalP"/>
    </source>
</evidence>
<comment type="caution">
    <text evidence="2">The sequence shown here is derived from an EMBL/GenBank/DDBJ whole genome shotgun (WGS) entry which is preliminary data.</text>
</comment>
<name>A0ABW5A899_9RHOB</name>
<evidence type="ECO:0000313" key="2">
    <source>
        <dbReference type="EMBL" id="MFD2173608.1"/>
    </source>
</evidence>
<feature type="signal peptide" evidence="1">
    <location>
        <begin position="1"/>
        <end position="18"/>
    </location>
</feature>
<keyword evidence="1" id="KW-0732">Signal</keyword>
<protein>
    <submittedName>
        <fullName evidence="2">Uncharacterized protein</fullName>
    </submittedName>
</protein>
<sequence length="134" mass="14792">MSAALFCLGAAMPGVACADALAASYRSLSEADRIAVQRELRRADLFLGNTDGRWTGSTERALRRSVEKIAQISQERLHPRIGTESEAVQYLGDLGAGSYRRILYGGSLFERILYIDRDPVMMVQRALAERAAKK</sequence>
<reference evidence="3" key="1">
    <citation type="journal article" date="2019" name="Int. J. Syst. Evol. Microbiol.">
        <title>The Global Catalogue of Microorganisms (GCM) 10K type strain sequencing project: providing services to taxonomists for standard genome sequencing and annotation.</title>
        <authorList>
            <consortium name="The Broad Institute Genomics Platform"/>
            <consortium name="The Broad Institute Genome Sequencing Center for Infectious Disease"/>
            <person name="Wu L."/>
            <person name="Ma J."/>
        </authorList>
    </citation>
    <scope>NUCLEOTIDE SEQUENCE [LARGE SCALE GENOMIC DNA]</scope>
    <source>
        <strain evidence="3">CCUG 55131</strain>
    </source>
</reference>
<evidence type="ECO:0000313" key="3">
    <source>
        <dbReference type="Proteomes" id="UP001597413"/>
    </source>
</evidence>
<proteinExistence type="predicted"/>
<dbReference type="EMBL" id="JBHUIX010000005">
    <property type="protein sequence ID" value="MFD2173608.1"/>
    <property type="molecule type" value="Genomic_DNA"/>
</dbReference>
<organism evidence="2 3">
    <name type="scientific">Rhodobacter lacus</name>
    <dbReference type="NCBI Taxonomy" id="1641972"/>
    <lineage>
        <taxon>Bacteria</taxon>
        <taxon>Pseudomonadati</taxon>
        <taxon>Pseudomonadota</taxon>
        <taxon>Alphaproteobacteria</taxon>
        <taxon>Rhodobacterales</taxon>
        <taxon>Rhodobacter group</taxon>
        <taxon>Rhodobacter</taxon>
    </lineage>
</organism>